<evidence type="ECO:0000313" key="7">
    <source>
        <dbReference type="Proteomes" id="UP000800200"/>
    </source>
</evidence>
<evidence type="ECO:0000256" key="4">
    <source>
        <dbReference type="ARBA" id="ARBA00038402"/>
    </source>
</evidence>
<keyword evidence="2" id="KW-0479">Metal-binding</keyword>
<proteinExistence type="inferred from homology"/>
<dbReference type="OrthoDB" id="128536at2759"/>
<feature type="compositionally biased region" description="Polar residues" evidence="5">
    <location>
        <begin position="159"/>
        <end position="176"/>
    </location>
</feature>
<keyword evidence="7" id="KW-1185">Reference proteome</keyword>
<dbReference type="GO" id="GO:0005655">
    <property type="term" value="C:nucleolar ribonuclease P complex"/>
    <property type="evidence" value="ECO:0007669"/>
    <property type="project" value="TreeGrafter"/>
</dbReference>
<sequence length="176" mass="18956">MAKGEKRISNKHLHARTTFLYQAATYLALQTGAPGNAEKLQGSAEHQNVTDQSGLAHQLASHCCAVSLKGQVRLSADLKRSICKTCNAILIPGRSSTHAIENRSKGGIKPWADVLVIECKLCGSKKRFPVGAKRQQRKSERTSRNGPGSSDETPEDVKQSSTLALQTNTEGSAMSE</sequence>
<dbReference type="Pfam" id="PF04032">
    <property type="entry name" value="Rpr2"/>
    <property type="match status" value="1"/>
</dbReference>
<dbReference type="InterPro" id="IPR007175">
    <property type="entry name" value="Rpr2/Snm1/Rpp21"/>
</dbReference>
<keyword evidence="3" id="KW-0862">Zinc</keyword>
<dbReference type="PANTHER" id="PTHR14742:SF0">
    <property type="entry name" value="RIBONUCLEASE P PROTEIN SUBUNIT P21"/>
    <property type="match status" value="1"/>
</dbReference>
<evidence type="ECO:0000256" key="2">
    <source>
        <dbReference type="ARBA" id="ARBA00022723"/>
    </source>
</evidence>
<name>A0A6A6EIJ6_9PEZI</name>
<gene>
    <name evidence="6" type="ORF">K469DRAFT_733256</name>
</gene>
<evidence type="ECO:0000313" key="6">
    <source>
        <dbReference type="EMBL" id="KAF2190518.1"/>
    </source>
</evidence>
<evidence type="ECO:0000256" key="1">
    <source>
        <dbReference type="ARBA" id="ARBA00022694"/>
    </source>
</evidence>
<dbReference type="AlphaFoldDB" id="A0A6A6EIJ6"/>
<dbReference type="GO" id="GO:0046872">
    <property type="term" value="F:metal ion binding"/>
    <property type="evidence" value="ECO:0007669"/>
    <property type="project" value="UniProtKB-KW"/>
</dbReference>
<evidence type="ECO:0000256" key="5">
    <source>
        <dbReference type="SAM" id="MobiDB-lite"/>
    </source>
</evidence>
<feature type="region of interest" description="Disordered" evidence="5">
    <location>
        <begin position="130"/>
        <end position="176"/>
    </location>
</feature>
<protein>
    <submittedName>
        <fullName evidence="6">Rpr2-domain-containing protein</fullName>
    </submittedName>
</protein>
<dbReference type="GO" id="GO:0008033">
    <property type="term" value="P:tRNA processing"/>
    <property type="evidence" value="ECO:0007669"/>
    <property type="project" value="UniProtKB-KW"/>
</dbReference>
<dbReference type="PANTHER" id="PTHR14742">
    <property type="entry name" value="RIBONUCLEASE P SUBUNIT P21"/>
    <property type="match status" value="1"/>
</dbReference>
<organism evidence="6 7">
    <name type="scientific">Zopfia rhizophila CBS 207.26</name>
    <dbReference type="NCBI Taxonomy" id="1314779"/>
    <lineage>
        <taxon>Eukaryota</taxon>
        <taxon>Fungi</taxon>
        <taxon>Dikarya</taxon>
        <taxon>Ascomycota</taxon>
        <taxon>Pezizomycotina</taxon>
        <taxon>Dothideomycetes</taxon>
        <taxon>Dothideomycetes incertae sedis</taxon>
        <taxon>Zopfiaceae</taxon>
        <taxon>Zopfia</taxon>
    </lineage>
</organism>
<reference evidence="6" key="1">
    <citation type="journal article" date="2020" name="Stud. Mycol.">
        <title>101 Dothideomycetes genomes: a test case for predicting lifestyles and emergence of pathogens.</title>
        <authorList>
            <person name="Haridas S."/>
            <person name="Albert R."/>
            <person name="Binder M."/>
            <person name="Bloem J."/>
            <person name="Labutti K."/>
            <person name="Salamov A."/>
            <person name="Andreopoulos B."/>
            <person name="Baker S."/>
            <person name="Barry K."/>
            <person name="Bills G."/>
            <person name="Bluhm B."/>
            <person name="Cannon C."/>
            <person name="Castanera R."/>
            <person name="Culley D."/>
            <person name="Daum C."/>
            <person name="Ezra D."/>
            <person name="Gonzalez J."/>
            <person name="Henrissat B."/>
            <person name="Kuo A."/>
            <person name="Liang C."/>
            <person name="Lipzen A."/>
            <person name="Lutzoni F."/>
            <person name="Magnuson J."/>
            <person name="Mondo S."/>
            <person name="Nolan M."/>
            <person name="Ohm R."/>
            <person name="Pangilinan J."/>
            <person name="Park H.-J."/>
            <person name="Ramirez L."/>
            <person name="Alfaro M."/>
            <person name="Sun H."/>
            <person name="Tritt A."/>
            <person name="Yoshinaga Y."/>
            <person name="Zwiers L.-H."/>
            <person name="Turgeon B."/>
            <person name="Goodwin S."/>
            <person name="Spatafora J."/>
            <person name="Crous P."/>
            <person name="Grigoriev I."/>
        </authorList>
    </citation>
    <scope>NUCLEOTIDE SEQUENCE</scope>
    <source>
        <strain evidence="6">CBS 207.26</strain>
    </source>
</reference>
<dbReference type="Proteomes" id="UP000800200">
    <property type="component" value="Unassembled WGS sequence"/>
</dbReference>
<evidence type="ECO:0000256" key="3">
    <source>
        <dbReference type="ARBA" id="ARBA00022833"/>
    </source>
</evidence>
<dbReference type="EMBL" id="ML994618">
    <property type="protein sequence ID" value="KAF2190518.1"/>
    <property type="molecule type" value="Genomic_DNA"/>
</dbReference>
<keyword evidence="1" id="KW-0819">tRNA processing</keyword>
<comment type="similarity">
    <text evidence="4">Belongs to the eukaryotic/archaeal RNase P protein component 4 family.</text>
</comment>
<dbReference type="Gene3D" id="6.20.50.20">
    <property type="match status" value="1"/>
</dbReference>
<accession>A0A6A6EIJ6</accession>